<reference evidence="2" key="1">
    <citation type="submission" date="2014-05" db="EMBL/GenBank/DDBJ databases">
        <title>The transcriptome of the halophilic microalga Tetraselmis sp. GSL018 isolated from the Great Salt Lake, Utah.</title>
        <authorList>
            <person name="Jinkerson R.E."/>
            <person name="D'Adamo S."/>
            <person name="Posewitz M.C."/>
        </authorList>
    </citation>
    <scope>NUCLEOTIDE SEQUENCE</scope>
    <source>
        <strain evidence="2">GSL018</strain>
    </source>
</reference>
<organism evidence="2">
    <name type="scientific">Tetraselmis sp. GSL018</name>
    <dbReference type="NCBI Taxonomy" id="582737"/>
    <lineage>
        <taxon>Eukaryota</taxon>
        <taxon>Viridiplantae</taxon>
        <taxon>Chlorophyta</taxon>
        <taxon>core chlorophytes</taxon>
        <taxon>Chlorodendrophyceae</taxon>
        <taxon>Chlorodendrales</taxon>
        <taxon>Chlorodendraceae</taxon>
        <taxon>Tetraselmis</taxon>
    </lineage>
</organism>
<dbReference type="Gene3D" id="3.40.50.720">
    <property type="entry name" value="NAD(P)-binding Rossmann-like Domain"/>
    <property type="match status" value="1"/>
</dbReference>
<dbReference type="EMBL" id="GBEZ01010569">
    <property type="protein sequence ID" value="JAC75120.1"/>
    <property type="molecule type" value="Transcribed_RNA"/>
</dbReference>
<dbReference type="CDD" id="cd05243">
    <property type="entry name" value="SDR_a5"/>
    <property type="match status" value="1"/>
</dbReference>
<accession>A0A061RWU0</accession>
<gene>
    <name evidence="3" type="ORF">TSPGSL018_13876</name>
    <name evidence="2" type="ORF">TSPGSL018_24018</name>
</gene>
<evidence type="ECO:0000259" key="1">
    <source>
        <dbReference type="Pfam" id="PF13460"/>
    </source>
</evidence>
<dbReference type="InterPro" id="IPR016040">
    <property type="entry name" value="NAD(P)-bd_dom"/>
</dbReference>
<dbReference type="SUPFAM" id="SSF51735">
    <property type="entry name" value="NAD(P)-binding Rossmann-fold domains"/>
    <property type="match status" value="1"/>
</dbReference>
<dbReference type="AlphaFoldDB" id="A0A061RWU0"/>
<name>A0A061RWU0_9CHLO</name>
<evidence type="ECO:0000313" key="2">
    <source>
        <dbReference type="EMBL" id="JAC75120.1"/>
    </source>
</evidence>
<feature type="domain" description="NAD(P)-binding" evidence="1">
    <location>
        <begin position="98"/>
        <end position="294"/>
    </location>
</feature>
<dbReference type="InterPro" id="IPR036291">
    <property type="entry name" value="NAD(P)-bd_dom_sf"/>
</dbReference>
<dbReference type="Pfam" id="PF13460">
    <property type="entry name" value="NAD_binding_10"/>
    <property type="match status" value="1"/>
</dbReference>
<sequence>MVYVNILQTNYCVSVSRCVKSHQKIPLAPSGSSRRSKQAKARCARVAASCEEKADPQVDSAVLPRRHLVPGLAGILLLQSVTQTESFAASSRKIVVAGATGATGSRVIRELKGMPGLEVIAGVRNFDKATALGIEGDNVSLGKLDVTSDSNTLAAALEGADTVICATGFTPGNPFKMSAAAHAVDNEGTIHLVDAAKKAGVKKFVLVSSILTNGRAWGQEKSPGFVITNAFGGALDEKLVAEKYLRSSGLDYTIVRPGGLKNDVKGELAFSPEDTLAAGEVSRDLVAKVLVQAALTEASSNKVVEIVETGTCPEGSCPSLTPAPSNPAEWSF</sequence>
<proteinExistence type="predicted"/>
<evidence type="ECO:0000313" key="3">
    <source>
        <dbReference type="EMBL" id="JAC78961.1"/>
    </source>
</evidence>
<dbReference type="PANTHER" id="PTHR15020:SF11">
    <property type="entry name" value="OS06G0360300 PROTEIN"/>
    <property type="match status" value="1"/>
</dbReference>
<dbReference type="PANTHER" id="PTHR15020">
    <property type="entry name" value="FLAVIN REDUCTASE-RELATED"/>
    <property type="match status" value="1"/>
</dbReference>
<protein>
    <recommendedName>
        <fullName evidence="1">NAD(P)-binding domain-containing protein</fullName>
    </recommendedName>
</protein>
<dbReference type="EMBL" id="GBEZ01006440">
    <property type="protein sequence ID" value="JAC78961.1"/>
    <property type="molecule type" value="Transcribed_RNA"/>
</dbReference>